<evidence type="ECO:0000256" key="7">
    <source>
        <dbReference type="ARBA" id="ARBA00022824"/>
    </source>
</evidence>
<dbReference type="Pfam" id="PF02485">
    <property type="entry name" value="Branch"/>
    <property type="match status" value="1"/>
</dbReference>
<accession>A0A212J8S0</accession>
<evidence type="ECO:0000313" key="15">
    <source>
        <dbReference type="EMBL" id="SBV95826.1"/>
    </source>
</evidence>
<dbReference type="GO" id="GO:0015012">
    <property type="term" value="P:heparan sulfate proteoglycan biosynthetic process"/>
    <property type="evidence" value="ECO:0007669"/>
    <property type="project" value="TreeGrafter"/>
</dbReference>
<dbReference type="RefSeq" id="WP_296939494.1">
    <property type="nucleotide sequence ID" value="NZ_LT599032.1"/>
</dbReference>
<keyword evidence="5" id="KW-0812">Transmembrane</keyword>
<keyword evidence="13" id="KW-0325">Glycoprotein</keyword>
<keyword evidence="7" id="KW-0256">Endoplasmic reticulum</keyword>
<evidence type="ECO:0000256" key="14">
    <source>
        <dbReference type="ARBA" id="ARBA00042865"/>
    </source>
</evidence>
<dbReference type="InterPro" id="IPR043538">
    <property type="entry name" value="XYLT"/>
</dbReference>
<evidence type="ECO:0000256" key="4">
    <source>
        <dbReference type="ARBA" id="ARBA00022679"/>
    </source>
</evidence>
<protein>
    <recommendedName>
        <fullName evidence="14">Peptide O-xylosyltransferase</fullName>
    </recommendedName>
</protein>
<evidence type="ECO:0000256" key="9">
    <source>
        <dbReference type="ARBA" id="ARBA00022989"/>
    </source>
</evidence>
<dbReference type="GO" id="GO:0050650">
    <property type="term" value="P:chondroitin sulfate proteoglycan biosynthetic process"/>
    <property type="evidence" value="ECO:0007669"/>
    <property type="project" value="TreeGrafter"/>
</dbReference>
<keyword evidence="10" id="KW-0333">Golgi apparatus</keyword>
<evidence type="ECO:0000256" key="5">
    <source>
        <dbReference type="ARBA" id="ARBA00022692"/>
    </source>
</evidence>
<dbReference type="GO" id="GO:0030158">
    <property type="term" value="F:protein xylosyltransferase activity"/>
    <property type="evidence" value="ECO:0007669"/>
    <property type="project" value="InterPro"/>
</dbReference>
<dbReference type="GO" id="GO:0016020">
    <property type="term" value="C:membrane"/>
    <property type="evidence" value="ECO:0007669"/>
    <property type="project" value="InterPro"/>
</dbReference>
<evidence type="ECO:0000256" key="8">
    <source>
        <dbReference type="ARBA" id="ARBA00022968"/>
    </source>
</evidence>
<reference evidence="15" key="1">
    <citation type="submission" date="2016-04" db="EMBL/GenBank/DDBJ databases">
        <authorList>
            <person name="Evans L.H."/>
            <person name="Alamgir A."/>
            <person name="Owens N."/>
            <person name="Weber N.D."/>
            <person name="Virtaneva K."/>
            <person name="Barbian K."/>
            <person name="Babar A."/>
            <person name="Rosenke K."/>
        </authorList>
    </citation>
    <scope>NUCLEOTIDE SEQUENCE</scope>
    <source>
        <strain evidence="15">86-1</strain>
    </source>
</reference>
<dbReference type="InterPro" id="IPR003406">
    <property type="entry name" value="Glyco_trans_14"/>
</dbReference>
<evidence type="ECO:0000256" key="3">
    <source>
        <dbReference type="ARBA" id="ARBA00022676"/>
    </source>
</evidence>
<keyword evidence="9" id="KW-1133">Transmembrane helix</keyword>
<dbReference type="PANTHER" id="PTHR46025">
    <property type="entry name" value="XYLOSYLTRANSFERASE OXT"/>
    <property type="match status" value="1"/>
</dbReference>
<evidence type="ECO:0000256" key="13">
    <source>
        <dbReference type="ARBA" id="ARBA00023180"/>
    </source>
</evidence>
<gene>
    <name evidence="15" type="ORF">KL86DYS1_11494</name>
</gene>
<dbReference type="AlphaFoldDB" id="A0A212J8S0"/>
<dbReference type="GO" id="GO:0046872">
    <property type="term" value="F:metal ion binding"/>
    <property type="evidence" value="ECO:0007669"/>
    <property type="project" value="UniProtKB-KW"/>
</dbReference>
<evidence type="ECO:0000256" key="1">
    <source>
        <dbReference type="ARBA" id="ARBA00004323"/>
    </source>
</evidence>
<proteinExistence type="predicted"/>
<comment type="subcellular location">
    <subcellularLocation>
        <location evidence="2">Endoplasmic reticulum membrane</location>
        <topology evidence="2">Single-pass type II membrane protein</topology>
    </subcellularLocation>
    <subcellularLocation>
        <location evidence="1">Golgi apparatus membrane</location>
        <topology evidence="1">Single-pass type II membrane protein</topology>
    </subcellularLocation>
</comment>
<keyword evidence="11" id="KW-0472">Membrane</keyword>
<sequence length="295" mass="34681">MKHAILVTAYKNPQQLNELVDFFNEDYSFYIHIDKKSRITDSDIETLKTKATVKFVSQEYRVNWGSVDHLKAILLLSKECAKDKSIDYIHLITGQDFPAKSPQQISDYLKENYGTEFLSARPLPIKTWIEGGLNRVVYYNLYEIFNAKSWQRIFIKAFVQMQKIVGYKRKLPTELNNLYGGSTYWTLTLPAVEYFLDFLDKHPNVLEAYKYTFCAEEILLHSILMNSSFKEKVAKRNLRFMLWENRDGVYPANLDERDFEDITSSDAFFARKFEYPVSGKLRDKLIRYLSHSNSD</sequence>
<evidence type="ECO:0000256" key="6">
    <source>
        <dbReference type="ARBA" id="ARBA00022723"/>
    </source>
</evidence>
<keyword evidence="8" id="KW-0735">Signal-anchor</keyword>
<keyword evidence="3" id="KW-0328">Glycosyltransferase</keyword>
<evidence type="ECO:0000256" key="10">
    <source>
        <dbReference type="ARBA" id="ARBA00023034"/>
    </source>
</evidence>
<keyword evidence="4" id="KW-0808">Transferase</keyword>
<keyword evidence="12" id="KW-1015">Disulfide bond</keyword>
<dbReference type="EMBL" id="FLUM01000001">
    <property type="protein sequence ID" value="SBV95826.1"/>
    <property type="molecule type" value="Genomic_DNA"/>
</dbReference>
<name>A0A212J8S0_9BACT</name>
<keyword evidence="6" id="KW-0479">Metal-binding</keyword>
<dbReference type="PANTHER" id="PTHR46025:SF3">
    <property type="entry name" value="XYLOSYLTRANSFERASE OXT"/>
    <property type="match status" value="1"/>
</dbReference>
<organism evidence="15">
    <name type="scientific">uncultured Dysgonomonas sp</name>
    <dbReference type="NCBI Taxonomy" id="206096"/>
    <lineage>
        <taxon>Bacteria</taxon>
        <taxon>Pseudomonadati</taxon>
        <taxon>Bacteroidota</taxon>
        <taxon>Bacteroidia</taxon>
        <taxon>Bacteroidales</taxon>
        <taxon>Dysgonomonadaceae</taxon>
        <taxon>Dysgonomonas</taxon>
        <taxon>environmental samples</taxon>
    </lineage>
</organism>
<evidence type="ECO:0000256" key="2">
    <source>
        <dbReference type="ARBA" id="ARBA00004648"/>
    </source>
</evidence>
<evidence type="ECO:0000256" key="12">
    <source>
        <dbReference type="ARBA" id="ARBA00023157"/>
    </source>
</evidence>
<evidence type="ECO:0000256" key="11">
    <source>
        <dbReference type="ARBA" id="ARBA00023136"/>
    </source>
</evidence>